<dbReference type="EMBL" id="AACB03000002">
    <property type="protein sequence ID" value="KAE8304036.1"/>
    <property type="molecule type" value="Genomic_DNA"/>
</dbReference>
<keyword evidence="1" id="KW-0812">Transmembrane</keyword>
<evidence type="ECO:0000256" key="1">
    <source>
        <dbReference type="SAM" id="Phobius"/>
    </source>
</evidence>
<evidence type="ECO:0000313" key="2">
    <source>
        <dbReference type="EMBL" id="KAE8304036.1"/>
    </source>
</evidence>
<accession>A0A644F5Z1</accession>
<name>A0A644F5Z1_GIAIC</name>
<protein>
    <submittedName>
        <fullName evidence="2">Uncharacterized protein</fullName>
    </submittedName>
</protein>
<sequence>MASVSHVYNKFVQSFLDHCIFLTSLCIVTEVPVYTSKQLVKSEGPDADHATNVRISVIKPPRETSEESILALLRCFQQGPEAQKRFYLYNGSTFCVVSTGSLIFMVDIAGLEYMAMIRGGGVFIIITYAATVSITFPSFLLLAMLSALRPGSLPFSE</sequence>
<comment type="caution">
    <text evidence="2">The sequence shown here is derived from an EMBL/GenBank/DDBJ whole genome shotgun (WGS) entry which is preliminary data.</text>
</comment>
<proteinExistence type="predicted"/>
<dbReference type="Proteomes" id="UP000001548">
    <property type="component" value="Unassembled WGS sequence"/>
</dbReference>
<dbReference type="AlphaFoldDB" id="A0A644F5Z1"/>
<reference evidence="2 3" key="1">
    <citation type="journal article" date="2007" name="Science">
        <title>Genomic minimalism in the early diverging intestinal parasite Giardia lamblia.</title>
        <authorList>
            <person name="Morrison H.G."/>
            <person name="McArthur A.G."/>
            <person name="Gillin F.D."/>
            <person name="Aley S.B."/>
            <person name="Adam R.D."/>
            <person name="Olsen G.J."/>
            <person name="Best A.A."/>
            <person name="Cande W.Z."/>
            <person name="Chen F."/>
            <person name="Cipriano M.J."/>
            <person name="Davids B.J."/>
            <person name="Dawson S.C."/>
            <person name="Elmendorf H.G."/>
            <person name="Hehl A.B."/>
            <person name="Holder M.E."/>
            <person name="Huse S.M."/>
            <person name="Kim U.U."/>
            <person name="Lasek-Nesselquist E."/>
            <person name="Manning G."/>
            <person name="Nigam A."/>
            <person name="Nixon J.E."/>
            <person name="Palm D."/>
            <person name="Passamaneck N.E."/>
            <person name="Prabhu A."/>
            <person name="Reich C.I."/>
            <person name="Reiner D.S."/>
            <person name="Samuelson J."/>
            <person name="Svard S.G."/>
            <person name="Sogin M.L."/>
        </authorList>
    </citation>
    <scope>NUCLEOTIDE SEQUENCE [LARGE SCALE GENOMIC DNA]</scope>
    <source>
        <strain evidence="2 3">WB C6</strain>
    </source>
</reference>
<feature type="transmembrane region" description="Helical" evidence="1">
    <location>
        <begin position="86"/>
        <end position="110"/>
    </location>
</feature>
<keyword evidence="1" id="KW-0472">Membrane</keyword>
<keyword evidence="3" id="KW-1185">Reference proteome</keyword>
<evidence type="ECO:0000313" key="3">
    <source>
        <dbReference type="Proteomes" id="UP000001548"/>
    </source>
</evidence>
<feature type="transmembrane region" description="Helical" evidence="1">
    <location>
        <begin position="122"/>
        <end position="148"/>
    </location>
</feature>
<gene>
    <name evidence="2" type="ORF">GL50803_0060697</name>
</gene>
<keyword evidence="1" id="KW-1133">Transmembrane helix</keyword>
<dbReference type="InParanoid" id="A0A644F5Z1"/>
<organism evidence="2 3">
    <name type="scientific">Giardia intestinalis (strain ATCC 50803 / WB clone C6)</name>
    <name type="common">Giardia lamblia</name>
    <dbReference type="NCBI Taxonomy" id="184922"/>
    <lineage>
        <taxon>Eukaryota</taxon>
        <taxon>Metamonada</taxon>
        <taxon>Diplomonadida</taxon>
        <taxon>Hexamitidae</taxon>
        <taxon>Giardiinae</taxon>
        <taxon>Giardia</taxon>
    </lineage>
</organism>